<keyword evidence="1" id="KW-0378">Hydrolase</keyword>
<comment type="caution">
    <text evidence="2">The sequence shown here is derived from an EMBL/GenBank/DDBJ whole genome shotgun (WGS) entry which is preliminary data.</text>
</comment>
<dbReference type="RefSeq" id="WP_188701773.1">
    <property type="nucleotide sequence ID" value="NZ_BMMQ01000006.1"/>
</dbReference>
<dbReference type="InterPro" id="IPR029018">
    <property type="entry name" value="Hex-like_dom2"/>
</dbReference>
<name>A0ABQ2N3B2_9MICO</name>
<dbReference type="SUPFAM" id="SSF55545">
    <property type="entry name" value="beta-N-acetylhexosaminidase-like domain"/>
    <property type="match status" value="1"/>
</dbReference>
<dbReference type="EMBL" id="BMMQ01000006">
    <property type="protein sequence ID" value="GGO65150.1"/>
    <property type="molecule type" value="Genomic_DNA"/>
</dbReference>
<evidence type="ECO:0000313" key="3">
    <source>
        <dbReference type="Proteomes" id="UP000638043"/>
    </source>
</evidence>
<gene>
    <name evidence="2" type="ORF">GCM10010910_21680</name>
</gene>
<sequence length="921" mass="103086">MTDATGAHDDVAPLYPVTARAFGGEARRFAVATVADPSPRLAYGLELLRSALRGAGLAELDEPGPGETGVWRILVAPRADARIRRLEEQDVLLYNTEPPAEQGYYLSRLPGDVVVVTAIDDSGLLYGAQELAREVAREGRIPLELDRGESPDLVVRGPAIGLQKTTVEPERQVYEYPVTPDRFAWFYDREHWTRVLDELFDQRSNIVYLWSGHPFSSFVELPDYPEALEVTREELALNRATLNWLLGEADRRGIQLMLHFYNIHVPLSFSRHHGIPHRQPQPTELVSAYTRAAISAFVREYPRMGLYVCLGEVLNGVLHGEEWLFETIIPAVEEGSANIAPEDRPPLMLRSHGLDPERIVEAARHRVPTLYTEAKYNGESLTTWNPRGKWQEQHRMLATKATVHIANVHILADLEPFRYAAFSFIQRSVQAMVHRLHVRGLHLYPLFYWDWPYSPDAAEPRLLQIERDRFWFAAWHRYAWKADRDPAAERAYWTAILAEKYGSPEAGAAVFELYEQSGQIAPRLLRRVGITEGNRQTFSLGMTMSQLTNSAAHRTWDDLWESHAPGGERLEPYAIREARGSGHVGETPVDVAREAVIFAERALAAVERARAAAARDLDELSRLTTDAEALAAIAHFYALRIEAAVQIGVFRERQSETERLVRASELVAESVEVYRRLTDIAGPAYLYANSMRTPQRQVPFRNGFDFGHWSACLPEFEREARDLAANVRGIVANGMPDITPIPPQPRFTEIDARIDGPDLEPVVIERGARLFTGSDDAIVDLAPELDGLRGARIPRVIGGDGQLPLRLTMPEDGHLLIGYLKGESDNWLRVPSLETDTHADERGGLDPVLVGAIAGSGIAAVDVHAFRYEKGEHTVALGKGSFLILGATVADQRFTGRVVRDEKNSQGMLDWLYTTPTNGSH</sequence>
<organism evidence="2 3">
    <name type="scientific">Microbacterium nanhaiense</name>
    <dbReference type="NCBI Taxonomy" id="1301026"/>
    <lineage>
        <taxon>Bacteria</taxon>
        <taxon>Bacillati</taxon>
        <taxon>Actinomycetota</taxon>
        <taxon>Actinomycetes</taxon>
        <taxon>Micrococcales</taxon>
        <taxon>Microbacteriaceae</taxon>
        <taxon>Microbacterium</taxon>
    </lineage>
</organism>
<protein>
    <submittedName>
        <fullName evidence="2">Uncharacterized protein</fullName>
    </submittedName>
</protein>
<evidence type="ECO:0000256" key="1">
    <source>
        <dbReference type="ARBA" id="ARBA00022801"/>
    </source>
</evidence>
<reference evidence="3" key="1">
    <citation type="journal article" date="2019" name="Int. J. Syst. Evol. Microbiol.">
        <title>The Global Catalogue of Microorganisms (GCM) 10K type strain sequencing project: providing services to taxonomists for standard genome sequencing and annotation.</title>
        <authorList>
            <consortium name="The Broad Institute Genomics Platform"/>
            <consortium name="The Broad Institute Genome Sequencing Center for Infectious Disease"/>
            <person name="Wu L."/>
            <person name="Ma J."/>
        </authorList>
    </citation>
    <scope>NUCLEOTIDE SEQUENCE [LARGE SCALE GENOMIC DNA]</scope>
    <source>
        <strain evidence="3">CGMCC 4.7181</strain>
    </source>
</reference>
<dbReference type="Proteomes" id="UP000638043">
    <property type="component" value="Unassembled WGS sequence"/>
</dbReference>
<accession>A0ABQ2N3B2</accession>
<proteinExistence type="predicted"/>
<keyword evidence="3" id="KW-1185">Reference proteome</keyword>
<evidence type="ECO:0000313" key="2">
    <source>
        <dbReference type="EMBL" id="GGO65150.1"/>
    </source>
</evidence>